<feature type="active site" description="Proton acceptor" evidence="7">
    <location>
        <position position="238"/>
    </location>
</feature>
<evidence type="ECO:0000256" key="7">
    <source>
        <dbReference type="HAMAP-Rule" id="MF_00523"/>
    </source>
</evidence>
<evidence type="ECO:0000256" key="6">
    <source>
        <dbReference type="ARBA" id="ARBA00023315"/>
    </source>
</evidence>
<dbReference type="EC" id="2.3.1.191" evidence="7"/>
<dbReference type="CDD" id="cd03352">
    <property type="entry name" value="LbH_LpxD"/>
    <property type="match status" value="1"/>
</dbReference>
<dbReference type="HAMAP" id="MF_00523">
    <property type="entry name" value="LpxD"/>
    <property type="match status" value="1"/>
</dbReference>
<dbReference type="PANTHER" id="PTHR43378:SF2">
    <property type="entry name" value="UDP-3-O-ACYLGLUCOSAMINE N-ACYLTRANSFERASE 1, MITOCHONDRIAL-RELATED"/>
    <property type="match status" value="1"/>
</dbReference>
<dbReference type="GO" id="GO:0016410">
    <property type="term" value="F:N-acyltransferase activity"/>
    <property type="evidence" value="ECO:0007669"/>
    <property type="project" value="InterPro"/>
</dbReference>
<keyword evidence="1 7" id="KW-0444">Lipid biosynthesis</keyword>
<dbReference type="GO" id="GO:0103118">
    <property type="term" value="F:UDP-3-O-[(3R)-3-hydroxyacyl]-glucosamine N-acyltransferase activity"/>
    <property type="evidence" value="ECO:0007669"/>
    <property type="project" value="UniProtKB-EC"/>
</dbReference>
<dbReference type="Gene3D" id="2.160.10.10">
    <property type="entry name" value="Hexapeptide repeat proteins"/>
    <property type="match status" value="1"/>
</dbReference>
<evidence type="ECO:0000256" key="4">
    <source>
        <dbReference type="ARBA" id="ARBA00022737"/>
    </source>
</evidence>
<comment type="subunit">
    <text evidence="7">Homotrimer.</text>
</comment>
<keyword evidence="6 7" id="KW-0012">Acyltransferase</keyword>
<proteinExistence type="inferred from homology"/>
<dbReference type="PROSITE" id="PS00101">
    <property type="entry name" value="HEXAPEP_TRANSFERASES"/>
    <property type="match status" value="1"/>
</dbReference>
<dbReference type="KEGG" id="dbr:Deba_2107"/>
<reference evidence="9 10" key="1">
    <citation type="journal article" date="2010" name="Stand. Genomic Sci.">
        <title>Complete genome sequence of Desulfarculus baarsii type strain (2st14).</title>
        <authorList>
            <person name="Sun H."/>
            <person name="Spring S."/>
            <person name="Lapidus A."/>
            <person name="Davenport K."/>
            <person name="Del Rio T.G."/>
            <person name="Tice H."/>
            <person name="Nolan M."/>
            <person name="Copeland A."/>
            <person name="Cheng J.F."/>
            <person name="Lucas S."/>
            <person name="Tapia R."/>
            <person name="Goodwin L."/>
            <person name="Pitluck S."/>
            <person name="Ivanova N."/>
            <person name="Pagani I."/>
            <person name="Mavromatis K."/>
            <person name="Ovchinnikova G."/>
            <person name="Pati A."/>
            <person name="Chen A."/>
            <person name="Palaniappan K."/>
            <person name="Hauser L."/>
            <person name="Chang Y.J."/>
            <person name="Jeffries C.D."/>
            <person name="Detter J.C."/>
            <person name="Han C."/>
            <person name="Rohde M."/>
            <person name="Brambilla E."/>
            <person name="Goker M."/>
            <person name="Woyke T."/>
            <person name="Bristow J."/>
            <person name="Eisen J.A."/>
            <person name="Markowitz V."/>
            <person name="Hugenholtz P."/>
            <person name="Kyrpides N.C."/>
            <person name="Klenk H.P."/>
            <person name="Land M."/>
        </authorList>
    </citation>
    <scope>NUCLEOTIDE SEQUENCE [LARGE SCALE GENOMIC DNA]</scope>
    <source>
        <strain evidence="10">ATCC 33931 / DSM 2075 / LMG 7858 / VKM B-1802 / 2st14</strain>
    </source>
</reference>
<keyword evidence="10" id="KW-1185">Reference proteome</keyword>
<comment type="function">
    <text evidence="7">Catalyzes the N-acylation of UDP-3-O-acylglucosamine using 3-hydroxyacyl-ACP as the acyl donor. Is involved in the biosynthesis of lipid A, a phosphorylated glycolipid that anchors the lipopolysaccharide to the outer membrane of the cell.</text>
</comment>
<evidence type="ECO:0000256" key="1">
    <source>
        <dbReference type="ARBA" id="ARBA00022516"/>
    </source>
</evidence>
<dbReference type="EMBL" id="CP002085">
    <property type="protein sequence ID" value="ADK85472.1"/>
    <property type="molecule type" value="Genomic_DNA"/>
</dbReference>
<evidence type="ECO:0000256" key="3">
    <source>
        <dbReference type="ARBA" id="ARBA00022679"/>
    </source>
</evidence>
<keyword evidence="4 7" id="KW-0677">Repeat</keyword>
<dbReference type="Gene3D" id="3.40.1390.10">
    <property type="entry name" value="MurE/MurF, N-terminal domain"/>
    <property type="match status" value="1"/>
</dbReference>
<dbReference type="NCBIfam" id="NF002060">
    <property type="entry name" value="PRK00892.1"/>
    <property type="match status" value="1"/>
</dbReference>
<protein>
    <recommendedName>
        <fullName evidence="7">UDP-3-O-acylglucosamine N-acyltransferase</fullName>
        <ecNumber evidence="7">2.3.1.191</ecNumber>
    </recommendedName>
</protein>
<dbReference type="UniPathway" id="UPA00973"/>
<dbReference type="InterPro" id="IPR018357">
    <property type="entry name" value="Hexapep_transf_CS"/>
</dbReference>
<dbReference type="GO" id="GO:0009245">
    <property type="term" value="P:lipid A biosynthetic process"/>
    <property type="evidence" value="ECO:0007669"/>
    <property type="project" value="UniProtKB-UniRule"/>
</dbReference>
<dbReference type="NCBIfam" id="TIGR01853">
    <property type="entry name" value="lipid_A_lpxD"/>
    <property type="match status" value="1"/>
</dbReference>
<dbReference type="InterPro" id="IPR007691">
    <property type="entry name" value="LpxD"/>
</dbReference>
<evidence type="ECO:0000313" key="10">
    <source>
        <dbReference type="Proteomes" id="UP000009047"/>
    </source>
</evidence>
<sequence>MELSLAQLAELVGGSLDGPADRVVSGINGIQEAGHDELTFLANPKYAPALAGCRAGVVLVRPDQDVPPGLAVIRVDDPYLAFAKILTVATQKPYQPMGVHPRAEVAPSAQLGLDVSVHALAYVGENARIGDRSVIHPGVYVGEGARVGDDTVIHPNVTIGHGCLVGNRCIIHSGTVIGADGYGFVPTADGHFKIPQVGVVQIDDDVEIGAGNTIDRAALGRTWIQRGVKTDNMVHVAHNCVIGENTLLVAQVGVSGSTTVGKNVIMGGQTGVAGHLTIGDDVKIAAKSGVHGDLKPGEIVAGIPAIPHRMWLRNVAVGRRLADLFDRVKKLEKRLNALQAKDGVGS</sequence>
<gene>
    <name evidence="7" type="primary">lpxD</name>
    <name evidence="9" type="ordered locus">Deba_2107</name>
</gene>
<keyword evidence="5 7" id="KW-0443">Lipid metabolism</keyword>
<name>E1QIF5_DESB2</name>
<comment type="catalytic activity">
    <reaction evidence="7">
        <text>a UDP-3-O-[(3R)-3-hydroxyacyl]-alpha-D-glucosamine + a (3R)-hydroxyacyl-[ACP] = a UDP-2-N,3-O-bis[(3R)-3-hydroxyacyl]-alpha-D-glucosamine + holo-[ACP] + H(+)</text>
        <dbReference type="Rhea" id="RHEA:53836"/>
        <dbReference type="Rhea" id="RHEA-COMP:9685"/>
        <dbReference type="Rhea" id="RHEA-COMP:9945"/>
        <dbReference type="ChEBI" id="CHEBI:15378"/>
        <dbReference type="ChEBI" id="CHEBI:64479"/>
        <dbReference type="ChEBI" id="CHEBI:78827"/>
        <dbReference type="ChEBI" id="CHEBI:137740"/>
        <dbReference type="ChEBI" id="CHEBI:137748"/>
        <dbReference type="EC" id="2.3.1.191"/>
    </reaction>
</comment>
<dbReference type="PANTHER" id="PTHR43378">
    <property type="entry name" value="UDP-3-O-ACYLGLUCOSAMINE N-ACYLTRANSFERASE"/>
    <property type="match status" value="1"/>
</dbReference>
<organism evidence="9 10">
    <name type="scientific">Desulfarculus baarsii (strain ATCC 33931 / DSM 2075 / LMG 7858 / VKM B-1802 / 2st14)</name>
    <dbReference type="NCBI Taxonomy" id="644282"/>
    <lineage>
        <taxon>Bacteria</taxon>
        <taxon>Pseudomonadati</taxon>
        <taxon>Thermodesulfobacteriota</taxon>
        <taxon>Desulfarculia</taxon>
        <taxon>Desulfarculales</taxon>
        <taxon>Desulfarculaceae</taxon>
        <taxon>Desulfarculus</taxon>
    </lineage>
</organism>
<evidence type="ECO:0000313" key="9">
    <source>
        <dbReference type="EMBL" id="ADK85472.1"/>
    </source>
</evidence>
<dbReference type="RefSeq" id="WP_013258913.1">
    <property type="nucleotide sequence ID" value="NC_014365.1"/>
</dbReference>
<evidence type="ECO:0000256" key="2">
    <source>
        <dbReference type="ARBA" id="ARBA00022556"/>
    </source>
</evidence>
<dbReference type="OrthoDB" id="9784739at2"/>
<dbReference type="Pfam" id="PF04613">
    <property type="entry name" value="LpxD"/>
    <property type="match status" value="1"/>
</dbReference>
<dbReference type="STRING" id="644282.Deba_2107"/>
<dbReference type="InterPro" id="IPR011004">
    <property type="entry name" value="Trimer_LpxA-like_sf"/>
</dbReference>
<comment type="similarity">
    <text evidence="7">Belongs to the transferase hexapeptide repeat family. LpxD subfamily.</text>
</comment>
<dbReference type="SUPFAM" id="SSF51161">
    <property type="entry name" value="Trimeric LpxA-like enzymes"/>
    <property type="match status" value="1"/>
</dbReference>
<accession>E1QIF5</accession>
<dbReference type="AlphaFoldDB" id="E1QIF5"/>
<feature type="domain" description="UDP-3-O-[3-hydroxymyristoyl] glucosamine N-acyltransferase non-repeat region" evidence="8">
    <location>
        <begin position="21"/>
        <end position="87"/>
    </location>
</feature>
<keyword evidence="2 7" id="KW-0441">Lipid A biosynthesis</keyword>
<dbReference type="InterPro" id="IPR020573">
    <property type="entry name" value="UDP_GlcNAc_AcTrfase_non-rep"/>
</dbReference>
<dbReference type="eggNOG" id="COG1044">
    <property type="taxonomic scope" value="Bacteria"/>
</dbReference>
<dbReference type="InterPro" id="IPR001451">
    <property type="entry name" value="Hexapep"/>
</dbReference>
<dbReference type="Pfam" id="PF00132">
    <property type="entry name" value="Hexapep"/>
    <property type="match status" value="1"/>
</dbReference>
<dbReference type="GO" id="GO:0016020">
    <property type="term" value="C:membrane"/>
    <property type="evidence" value="ECO:0007669"/>
    <property type="project" value="GOC"/>
</dbReference>
<evidence type="ECO:0000256" key="5">
    <source>
        <dbReference type="ARBA" id="ARBA00023098"/>
    </source>
</evidence>
<evidence type="ECO:0000259" key="8">
    <source>
        <dbReference type="Pfam" id="PF04613"/>
    </source>
</evidence>
<dbReference type="Proteomes" id="UP000009047">
    <property type="component" value="Chromosome"/>
</dbReference>
<dbReference type="HOGENOM" id="CLU_049865_0_0_7"/>
<comment type="pathway">
    <text evidence="7">Bacterial outer membrane biogenesis; LPS lipid A biosynthesis.</text>
</comment>
<keyword evidence="3 7" id="KW-0808">Transferase</keyword>